<dbReference type="OrthoDB" id="9808421at2"/>
<keyword evidence="4" id="KW-1134">Transmembrane beta strand</keyword>
<dbReference type="PROSITE" id="PS51257">
    <property type="entry name" value="PROKAR_LIPOPROTEIN"/>
    <property type="match status" value="1"/>
</dbReference>
<evidence type="ECO:0000256" key="4">
    <source>
        <dbReference type="ARBA" id="ARBA00022452"/>
    </source>
</evidence>
<dbReference type="Gene3D" id="3.30.1950.10">
    <property type="entry name" value="wza like domain"/>
    <property type="match status" value="1"/>
</dbReference>
<dbReference type="AlphaFoldDB" id="A0A2T4JLZ4"/>
<feature type="domain" description="Polysaccharide export protein N-terminal" evidence="16">
    <location>
        <begin position="69"/>
        <end position="152"/>
    </location>
</feature>
<dbReference type="Proteomes" id="UP000241899">
    <property type="component" value="Unassembled WGS sequence"/>
</dbReference>
<evidence type="ECO:0000313" key="20">
    <source>
        <dbReference type="Proteomes" id="UP000241899"/>
    </source>
</evidence>
<dbReference type="InterPro" id="IPR040716">
    <property type="entry name" value="Wza_C"/>
</dbReference>
<evidence type="ECO:0000256" key="3">
    <source>
        <dbReference type="ARBA" id="ARBA00022448"/>
    </source>
</evidence>
<keyword evidence="9" id="KW-0406">Ion transport</keyword>
<dbReference type="PANTHER" id="PTHR33619">
    <property type="entry name" value="POLYSACCHARIDE EXPORT PROTEIN GFCE-RELATED"/>
    <property type="match status" value="1"/>
</dbReference>
<keyword evidence="13" id="KW-0998">Cell outer membrane</keyword>
<keyword evidence="8" id="KW-0625">Polysaccharide transport</keyword>
<dbReference type="RefSeq" id="WP_107323652.1">
    <property type="nucleotide sequence ID" value="NZ_NHSP01000043.1"/>
</dbReference>
<dbReference type="Gene3D" id="3.10.560.10">
    <property type="entry name" value="Outer membrane lipoprotein wza domain like"/>
    <property type="match status" value="2"/>
</dbReference>
<feature type="domain" description="SLBB" evidence="18">
    <location>
        <begin position="244"/>
        <end position="325"/>
    </location>
</feature>
<gene>
    <name evidence="19" type="ORF">C5F46_01755</name>
</gene>
<dbReference type="InterPro" id="IPR049712">
    <property type="entry name" value="Poly_export"/>
</dbReference>
<evidence type="ECO:0000256" key="13">
    <source>
        <dbReference type="ARBA" id="ARBA00023237"/>
    </source>
</evidence>
<keyword evidence="7 15" id="KW-0732">Signal</keyword>
<dbReference type="Pfam" id="PF18412">
    <property type="entry name" value="Wza_C"/>
    <property type="match status" value="1"/>
</dbReference>
<organism evidence="19 20">
    <name type="scientific">Phaeovulum veldkampii DSM 11550</name>
    <dbReference type="NCBI Taxonomy" id="1185920"/>
    <lineage>
        <taxon>Bacteria</taxon>
        <taxon>Pseudomonadati</taxon>
        <taxon>Pseudomonadota</taxon>
        <taxon>Alphaproteobacteria</taxon>
        <taxon>Rhodobacterales</taxon>
        <taxon>Paracoccaceae</taxon>
        <taxon>Phaeovulum</taxon>
    </lineage>
</organism>
<name>A0A2T4JLZ4_9RHOB</name>
<feature type="domain" description="Outer-membrane lipoprotein Wza C-terminal" evidence="17">
    <location>
        <begin position="328"/>
        <end position="350"/>
    </location>
</feature>
<comment type="similarity">
    <text evidence="2">Belongs to the BexD/CtrA/VexA family.</text>
</comment>
<protein>
    <submittedName>
        <fullName evidence="19">Sugar ABC transporter substrate-binding protein</fullName>
    </submittedName>
</protein>
<dbReference type="GO" id="GO:0046930">
    <property type="term" value="C:pore complex"/>
    <property type="evidence" value="ECO:0007669"/>
    <property type="project" value="UniProtKB-KW"/>
</dbReference>
<dbReference type="EMBL" id="PZKF01000003">
    <property type="protein sequence ID" value="PTE18914.1"/>
    <property type="molecule type" value="Genomic_DNA"/>
</dbReference>
<accession>A0A2T4JLZ4</accession>
<dbReference type="GO" id="GO:0015159">
    <property type="term" value="F:polysaccharide transmembrane transporter activity"/>
    <property type="evidence" value="ECO:0007669"/>
    <property type="project" value="InterPro"/>
</dbReference>
<evidence type="ECO:0000256" key="9">
    <source>
        <dbReference type="ARBA" id="ARBA00023065"/>
    </source>
</evidence>
<evidence type="ECO:0000256" key="15">
    <source>
        <dbReference type="SAM" id="SignalP"/>
    </source>
</evidence>
<evidence type="ECO:0000256" key="7">
    <source>
        <dbReference type="ARBA" id="ARBA00022729"/>
    </source>
</evidence>
<feature type="domain" description="SLBB" evidence="18">
    <location>
        <begin position="158"/>
        <end position="236"/>
    </location>
</feature>
<keyword evidence="5" id="KW-0762">Sugar transport</keyword>
<keyword evidence="14" id="KW-0449">Lipoprotein</keyword>
<evidence type="ECO:0000259" key="16">
    <source>
        <dbReference type="Pfam" id="PF02563"/>
    </source>
</evidence>
<evidence type="ECO:0000256" key="12">
    <source>
        <dbReference type="ARBA" id="ARBA00023139"/>
    </source>
</evidence>
<feature type="signal peptide" evidence="15">
    <location>
        <begin position="1"/>
        <end position="23"/>
    </location>
</feature>
<comment type="subcellular location">
    <subcellularLocation>
        <location evidence="1">Cell outer membrane</location>
        <topology evidence="1">Multi-pass membrane protein</topology>
    </subcellularLocation>
</comment>
<feature type="chain" id="PRO_5015412564" evidence="15">
    <location>
        <begin position="24"/>
        <end position="356"/>
    </location>
</feature>
<dbReference type="Pfam" id="PF22461">
    <property type="entry name" value="SLBB_2"/>
    <property type="match status" value="2"/>
</dbReference>
<proteinExistence type="inferred from homology"/>
<dbReference type="Pfam" id="PF02563">
    <property type="entry name" value="Poly_export"/>
    <property type="match status" value="1"/>
</dbReference>
<evidence type="ECO:0000256" key="2">
    <source>
        <dbReference type="ARBA" id="ARBA00009450"/>
    </source>
</evidence>
<dbReference type="GO" id="GO:0009279">
    <property type="term" value="C:cell outer membrane"/>
    <property type="evidence" value="ECO:0007669"/>
    <property type="project" value="UniProtKB-SubCell"/>
</dbReference>
<dbReference type="InterPro" id="IPR054765">
    <property type="entry name" value="SLBB_dom"/>
</dbReference>
<dbReference type="PANTHER" id="PTHR33619:SF3">
    <property type="entry name" value="POLYSACCHARIDE EXPORT PROTEIN GFCE-RELATED"/>
    <property type="match status" value="1"/>
</dbReference>
<reference evidence="19 20" key="1">
    <citation type="submission" date="2018-03" db="EMBL/GenBank/DDBJ databases">
        <title>Rhodobacter veldkampii.</title>
        <authorList>
            <person name="Meyer T.E."/>
            <person name="Miller S."/>
            <person name="Lodha T."/>
            <person name="Gandham S."/>
            <person name="Chintalapati S."/>
            <person name="Chintalapati V.R."/>
        </authorList>
    </citation>
    <scope>NUCLEOTIDE SEQUENCE [LARGE SCALE GENOMIC DNA]</scope>
    <source>
        <strain evidence="19 20">DSM 11550</strain>
    </source>
</reference>
<keyword evidence="20" id="KW-1185">Reference proteome</keyword>
<keyword evidence="11" id="KW-0472">Membrane</keyword>
<dbReference type="GO" id="GO:0006811">
    <property type="term" value="P:monoatomic ion transport"/>
    <property type="evidence" value="ECO:0007669"/>
    <property type="project" value="UniProtKB-KW"/>
</dbReference>
<evidence type="ECO:0000256" key="6">
    <source>
        <dbReference type="ARBA" id="ARBA00022692"/>
    </source>
</evidence>
<evidence type="ECO:0000256" key="8">
    <source>
        <dbReference type="ARBA" id="ARBA00023047"/>
    </source>
</evidence>
<evidence type="ECO:0000313" key="19">
    <source>
        <dbReference type="EMBL" id="PTE18914.1"/>
    </source>
</evidence>
<keyword evidence="10" id="KW-0626">Porin</keyword>
<keyword evidence="12" id="KW-0564">Palmitate</keyword>
<comment type="caution">
    <text evidence="19">The sequence shown here is derived from an EMBL/GenBank/DDBJ whole genome shotgun (WGS) entry which is preliminary data.</text>
</comment>
<keyword evidence="3" id="KW-0813">Transport</keyword>
<evidence type="ECO:0000256" key="11">
    <source>
        <dbReference type="ARBA" id="ARBA00023136"/>
    </source>
</evidence>
<evidence type="ECO:0000256" key="10">
    <source>
        <dbReference type="ARBA" id="ARBA00023114"/>
    </source>
</evidence>
<dbReference type="InterPro" id="IPR003715">
    <property type="entry name" value="Poly_export_N"/>
</dbReference>
<sequence>MNTRLGLVLVASALLASCSSGHVQFPVTRSAQQNLPPDVQVIRLDAGNIQSFTKAVEQPAATALPQLRNWDYRIGVGDVLSIIVFDHPELTLPAGPGRSAEETGFRVQADGTINYPFVGQVPAKGKAPEDVREDLRTRLADFIPDPQLEVRVATFNSQAVTVTGAVGSPNRQPLTTVPLRLLDAVNAAGGLTEMADGRQVTVKRNGVSYRVDLEGFLAGGINSNNPILLPGDVVTVPRRRASEAYLLGQIVKPATIDLSVETVTLTQALTRQGGLLERRADARGVFVFRANGVPGMKVFQLDASSPTALLLGTRFVLQPNDVVYVTRAPLSRWNDTISDILPSINVVENLDDVATN</sequence>
<evidence type="ECO:0000256" key="5">
    <source>
        <dbReference type="ARBA" id="ARBA00022597"/>
    </source>
</evidence>
<evidence type="ECO:0000259" key="18">
    <source>
        <dbReference type="Pfam" id="PF22461"/>
    </source>
</evidence>
<evidence type="ECO:0000259" key="17">
    <source>
        <dbReference type="Pfam" id="PF18412"/>
    </source>
</evidence>
<evidence type="ECO:0000256" key="1">
    <source>
        <dbReference type="ARBA" id="ARBA00004571"/>
    </source>
</evidence>
<dbReference type="GO" id="GO:0015288">
    <property type="term" value="F:porin activity"/>
    <property type="evidence" value="ECO:0007669"/>
    <property type="project" value="UniProtKB-KW"/>
</dbReference>
<keyword evidence="6" id="KW-0812">Transmembrane</keyword>
<evidence type="ECO:0000256" key="14">
    <source>
        <dbReference type="ARBA" id="ARBA00023288"/>
    </source>
</evidence>